<dbReference type="OrthoDB" id="4483076at2"/>
<dbReference type="Proteomes" id="UP000254569">
    <property type="component" value="Unassembled WGS sequence"/>
</dbReference>
<protein>
    <submittedName>
        <fullName evidence="1">Uncharacterized protein</fullName>
    </submittedName>
</protein>
<organism evidence="1 2">
    <name type="scientific">Rhodococcus gordoniae</name>
    <dbReference type="NCBI Taxonomy" id="223392"/>
    <lineage>
        <taxon>Bacteria</taxon>
        <taxon>Bacillati</taxon>
        <taxon>Actinomycetota</taxon>
        <taxon>Actinomycetes</taxon>
        <taxon>Mycobacteriales</taxon>
        <taxon>Nocardiaceae</taxon>
        <taxon>Rhodococcus</taxon>
    </lineage>
</organism>
<reference evidence="1 2" key="1">
    <citation type="submission" date="2018-06" db="EMBL/GenBank/DDBJ databases">
        <authorList>
            <consortium name="Pathogen Informatics"/>
            <person name="Doyle S."/>
        </authorList>
    </citation>
    <scope>NUCLEOTIDE SEQUENCE [LARGE SCALE GENOMIC DNA]</scope>
    <source>
        <strain evidence="1 2">NCTC13296</strain>
    </source>
</reference>
<sequence length="220" mass="22647">MPPSRDESRGLLDALLTRRHDTLTGALAATGRMLAPPIVPAAAVTGSPTRELVVELDASTELPSPAGWRPIRYQVECSAEDLEDVLAITAPAPLVVYPHVSDAALADAARALTEAGHIPGLTAGRGAEAVADFLAVLAHTDTGYAARATGTDDVVALLAATVAALSGFDVRAALATPDVARLRRLVPEAAAAVREILLVVEVDETDGVVRDLEALDLGVG</sequence>
<dbReference type="EMBL" id="UGVI01000001">
    <property type="protein sequence ID" value="SUE16184.1"/>
    <property type="molecule type" value="Genomic_DNA"/>
</dbReference>
<dbReference type="AlphaFoldDB" id="A0A379M1G1"/>
<accession>A0A379M1G1</accession>
<proteinExistence type="predicted"/>
<dbReference type="RefSeq" id="WP_016932125.1">
    <property type="nucleotide sequence ID" value="NZ_CP101467.1"/>
</dbReference>
<name>A0A379M1G1_9NOCA</name>
<keyword evidence="2" id="KW-1185">Reference proteome</keyword>
<gene>
    <name evidence="1" type="ORF">NCTC13296_03052</name>
</gene>
<evidence type="ECO:0000313" key="2">
    <source>
        <dbReference type="Proteomes" id="UP000254569"/>
    </source>
</evidence>
<evidence type="ECO:0000313" key="1">
    <source>
        <dbReference type="EMBL" id="SUE16184.1"/>
    </source>
</evidence>